<dbReference type="PANTHER" id="PTHR48070:SF7">
    <property type="entry name" value="SERINE HYDROLASE FSH DOMAIN-CONTAINING PROTEIN-RELATED"/>
    <property type="match status" value="1"/>
</dbReference>
<dbReference type="GO" id="GO:0005634">
    <property type="term" value="C:nucleus"/>
    <property type="evidence" value="ECO:0007669"/>
    <property type="project" value="TreeGrafter"/>
</dbReference>
<evidence type="ECO:0000256" key="1">
    <source>
        <dbReference type="ARBA" id="ARBA00022801"/>
    </source>
</evidence>
<evidence type="ECO:0000313" key="4">
    <source>
        <dbReference type="Proteomes" id="UP001251528"/>
    </source>
</evidence>
<protein>
    <recommendedName>
        <fullName evidence="2">Serine hydrolase domain-containing protein</fullName>
    </recommendedName>
</protein>
<dbReference type="GO" id="GO:0019748">
    <property type="term" value="P:secondary metabolic process"/>
    <property type="evidence" value="ECO:0007669"/>
    <property type="project" value="TreeGrafter"/>
</dbReference>
<dbReference type="InterPro" id="IPR050593">
    <property type="entry name" value="LovG"/>
</dbReference>
<dbReference type="Pfam" id="PF03959">
    <property type="entry name" value="FSH1"/>
    <property type="match status" value="1"/>
</dbReference>
<name>A0AAJ0G208_9HYPO</name>
<dbReference type="PANTHER" id="PTHR48070">
    <property type="entry name" value="ESTERASE OVCA2"/>
    <property type="match status" value="1"/>
</dbReference>
<evidence type="ECO:0000313" key="3">
    <source>
        <dbReference type="EMBL" id="KAK2612509.1"/>
    </source>
</evidence>
<gene>
    <name evidence="3" type="ORF">QQS21_001447</name>
</gene>
<accession>A0AAJ0G208</accession>
<organism evidence="3 4">
    <name type="scientific">Conoideocrella luteorostrata</name>
    <dbReference type="NCBI Taxonomy" id="1105319"/>
    <lineage>
        <taxon>Eukaryota</taxon>
        <taxon>Fungi</taxon>
        <taxon>Dikarya</taxon>
        <taxon>Ascomycota</taxon>
        <taxon>Pezizomycotina</taxon>
        <taxon>Sordariomycetes</taxon>
        <taxon>Hypocreomycetidae</taxon>
        <taxon>Hypocreales</taxon>
        <taxon>Clavicipitaceae</taxon>
        <taxon>Conoideocrella</taxon>
    </lineage>
</organism>
<dbReference type="InterPro" id="IPR029058">
    <property type="entry name" value="AB_hydrolase_fold"/>
</dbReference>
<dbReference type="Gene3D" id="3.40.50.1820">
    <property type="entry name" value="alpha/beta hydrolase"/>
    <property type="match status" value="1"/>
</dbReference>
<dbReference type="GO" id="GO:0005737">
    <property type="term" value="C:cytoplasm"/>
    <property type="evidence" value="ECO:0007669"/>
    <property type="project" value="TreeGrafter"/>
</dbReference>
<keyword evidence="4" id="KW-1185">Reference proteome</keyword>
<dbReference type="EMBL" id="JASWJB010000015">
    <property type="protein sequence ID" value="KAK2612509.1"/>
    <property type="molecule type" value="Genomic_DNA"/>
</dbReference>
<dbReference type="InterPro" id="IPR005645">
    <property type="entry name" value="FSH-like_dom"/>
</dbReference>
<dbReference type="Proteomes" id="UP001251528">
    <property type="component" value="Unassembled WGS sequence"/>
</dbReference>
<keyword evidence="1" id="KW-0378">Hydrolase</keyword>
<sequence>MHSDFPPTDDYFVYFDPSRPSTFLDAIDQLGKFILSNGPYDGVIAYSHGAQLVVPMLARLLVRHPTSQRFKGATFFSGGTPFDFDVTSNRQHLNHIDPLKTGILLNFPTANIWGQNDQQYPGTSQILSMISRPEWCTEFVHSSGHGIPRPRDQQDVQGCMKAIRRTIGLALVA</sequence>
<evidence type="ECO:0000259" key="2">
    <source>
        <dbReference type="Pfam" id="PF03959"/>
    </source>
</evidence>
<dbReference type="GO" id="GO:0016787">
    <property type="term" value="F:hydrolase activity"/>
    <property type="evidence" value="ECO:0007669"/>
    <property type="project" value="UniProtKB-KW"/>
</dbReference>
<feature type="domain" description="Serine hydrolase" evidence="2">
    <location>
        <begin position="19"/>
        <end position="154"/>
    </location>
</feature>
<dbReference type="SUPFAM" id="SSF53474">
    <property type="entry name" value="alpha/beta-Hydrolases"/>
    <property type="match status" value="1"/>
</dbReference>
<reference evidence="3" key="1">
    <citation type="submission" date="2023-06" db="EMBL/GenBank/DDBJ databases">
        <title>Conoideocrella luteorostrata (Hypocreales: Clavicipitaceae), a potential biocontrol fungus for elongate hemlock scale in United States Christmas tree production areas.</title>
        <authorList>
            <person name="Barrett H."/>
            <person name="Lovett B."/>
            <person name="Macias A.M."/>
            <person name="Stajich J.E."/>
            <person name="Kasson M.T."/>
        </authorList>
    </citation>
    <scope>NUCLEOTIDE SEQUENCE</scope>
    <source>
        <strain evidence="3">ARSEF 14590</strain>
    </source>
</reference>
<proteinExistence type="predicted"/>
<dbReference type="AlphaFoldDB" id="A0AAJ0G208"/>
<comment type="caution">
    <text evidence="3">The sequence shown here is derived from an EMBL/GenBank/DDBJ whole genome shotgun (WGS) entry which is preliminary data.</text>
</comment>